<sequence length="342" mass="37120">MQSALNKLTGKESYNQSDVPDLKGRTAVVTGGTVGIGFEVARALALAQARVILLSRGNENAEEAISKIKASQDAQGPIADITFIACDLGNLAQVRKVGDQIREQEQRLDLLICDAGVGVNKYDVTSDGIDRHFAVNHLGHFYLANRVLPLVRRTAALPGTPAPRIVAVSSSLHTSAPSSVQFASLDEINTDLGPMQQYARSKLANILFIKFGLIERVFGPSNDRILALATHPGAVHTEQQNQFKEAYGTLAGTVMKHVTTPFMRAPDQGSLSTLWAATCEKVEQHSAQWNGAYVTDPGEKSRESDLARDPKLGENLWKLSEQLVKEKVGGDALLPWDEEARK</sequence>
<dbReference type="SUPFAM" id="SSF51735">
    <property type="entry name" value="NAD(P)-binding Rossmann-fold domains"/>
    <property type="match status" value="1"/>
</dbReference>
<dbReference type="Proteomes" id="UP000218811">
    <property type="component" value="Unassembled WGS sequence"/>
</dbReference>
<protein>
    <submittedName>
        <fullName evidence="2">NAD(P)-binding protein</fullName>
    </submittedName>
</protein>
<dbReference type="OrthoDB" id="191139at2759"/>
<gene>
    <name evidence="2" type="ORF">WOLCODRAFT_90408</name>
</gene>
<dbReference type="OMA" id="IEWIPCD"/>
<name>A0A2H3JQ56_WOLCO</name>
<dbReference type="AlphaFoldDB" id="A0A2H3JQ56"/>
<dbReference type="STRING" id="742152.A0A2H3JQ56"/>
<keyword evidence="1" id="KW-0560">Oxidoreductase</keyword>
<dbReference type="InterPro" id="IPR002347">
    <property type="entry name" value="SDR_fam"/>
</dbReference>
<organism evidence="2 3">
    <name type="scientific">Wolfiporia cocos (strain MD-104)</name>
    <name type="common">Brown rot fungus</name>
    <dbReference type="NCBI Taxonomy" id="742152"/>
    <lineage>
        <taxon>Eukaryota</taxon>
        <taxon>Fungi</taxon>
        <taxon>Dikarya</taxon>
        <taxon>Basidiomycota</taxon>
        <taxon>Agaricomycotina</taxon>
        <taxon>Agaricomycetes</taxon>
        <taxon>Polyporales</taxon>
        <taxon>Phaeolaceae</taxon>
        <taxon>Wolfiporia</taxon>
    </lineage>
</organism>
<proteinExistence type="predicted"/>
<evidence type="ECO:0000313" key="2">
    <source>
        <dbReference type="EMBL" id="PCH43635.1"/>
    </source>
</evidence>
<reference evidence="2 3" key="1">
    <citation type="journal article" date="2012" name="Science">
        <title>The Paleozoic origin of enzymatic lignin decomposition reconstructed from 31 fungal genomes.</title>
        <authorList>
            <person name="Floudas D."/>
            <person name="Binder M."/>
            <person name="Riley R."/>
            <person name="Barry K."/>
            <person name="Blanchette R.A."/>
            <person name="Henrissat B."/>
            <person name="Martinez A.T."/>
            <person name="Otillar R."/>
            <person name="Spatafora J.W."/>
            <person name="Yadav J.S."/>
            <person name="Aerts A."/>
            <person name="Benoit I."/>
            <person name="Boyd A."/>
            <person name="Carlson A."/>
            <person name="Copeland A."/>
            <person name="Coutinho P.M."/>
            <person name="de Vries R.P."/>
            <person name="Ferreira P."/>
            <person name="Findley K."/>
            <person name="Foster B."/>
            <person name="Gaskell J."/>
            <person name="Glotzer D."/>
            <person name="Gorecki P."/>
            <person name="Heitman J."/>
            <person name="Hesse C."/>
            <person name="Hori C."/>
            <person name="Igarashi K."/>
            <person name="Jurgens J.A."/>
            <person name="Kallen N."/>
            <person name="Kersten P."/>
            <person name="Kohler A."/>
            <person name="Kuees U."/>
            <person name="Kumar T.K.A."/>
            <person name="Kuo A."/>
            <person name="LaButti K."/>
            <person name="Larrondo L.F."/>
            <person name="Lindquist E."/>
            <person name="Ling A."/>
            <person name="Lombard V."/>
            <person name="Lucas S."/>
            <person name="Lundell T."/>
            <person name="Martin R."/>
            <person name="McLaughlin D.J."/>
            <person name="Morgenstern I."/>
            <person name="Morin E."/>
            <person name="Murat C."/>
            <person name="Nagy L.G."/>
            <person name="Nolan M."/>
            <person name="Ohm R.A."/>
            <person name="Patyshakuliyeva A."/>
            <person name="Rokas A."/>
            <person name="Ruiz-Duenas F.J."/>
            <person name="Sabat G."/>
            <person name="Salamov A."/>
            <person name="Samejima M."/>
            <person name="Schmutz J."/>
            <person name="Slot J.C."/>
            <person name="St John F."/>
            <person name="Stenlid J."/>
            <person name="Sun H."/>
            <person name="Sun S."/>
            <person name="Syed K."/>
            <person name="Tsang A."/>
            <person name="Wiebenga A."/>
            <person name="Young D."/>
            <person name="Pisabarro A."/>
            <person name="Eastwood D.C."/>
            <person name="Martin F."/>
            <person name="Cullen D."/>
            <person name="Grigoriev I.V."/>
            <person name="Hibbett D.S."/>
        </authorList>
    </citation>
    <scope>NUCLEOTIDE SEQUENCE [LARGE SCALE GENOMIC DNA]</scope>
    <source>
        <strain evidence="2 3">MD-104</strain>
    </source>
</reference>
<dbReference type="Gene3D" id="3.40.50.720">
    <property type="entry name" value="NAD(P)-binding Rossmann-like Domain"/>
    <property type="match status" value="1"/>
</dbReference>
<accession>A0A2H3JQ56</accession>
<evidence type="ECO:0000256" key="1">
    <source>
        <dbReference type="ARBA" id="ARBA00023002"/>
    </source>
</evidence>
<dbReference type="Pfam" id="PF00106">
    <property type="entry name" value="adh_short"/>
    <property type="match status" value="1"/>
</dbReference>
<dbReference type="EMBL" id="KB468146">
    <property type="protein sequence ID" value="PCH43635.1"/>
    <property type="molecule type" value="Genomic_DNA"/>
</dbReference>
<dbReference type="GO" id="GO:0016491">
    <property type="term" value="F:oxidoreductase activity"/>
    <property type="evidence" value="ECO:0007669"/>
    <property type="project" value="UniProtKB-KW"/>
</dbReference>
<keyword evidence="3" id="KW-1185">Reference proteome</keyword>
<evidence type="ECO:0000313" key="3">
    <source>
        <dbReference type="Proteomes" id="UP000218811"/>
    </source>
</evidence>
<dbReference type="PRINTS" id="PR00081">
    <property type="entry name" value="GDHRDH"/>
</dbReference>
<dbReference type="PANTHER" id="PTHR43157">
    <property type="entry name" value="PHOSPHATIDYLINOSITOL-GLYCAN BIOSYNTHESIS CLASS F PROTEIN-RELATED"/>
    <property type="match status" value="1"/>
</dbReference>
<dbReference type="InterPro" id="IPR036291">
    <property type="entry name" value="NAD(P)-bd_dom_sf"/>
</dbReference>
<dbReference type="PANTHER" id="PTHR43157:SF31">
    <property type="entry name" value="PHOSPHATIDYLINOSITOL-GLYCAN BIOSYNTHESIS CLASS F PROTEIN"/>
    <property type="match status" value="1"/>
</dbReference>